<dbReference type="PANTHER" id="PTHR35007:SF4">
    <property type="entry name" value="CONSERVED TRANSMEMBRANE PROTEIN-RELATED"/>
    <property type="match status" value="1"/>
</dbReference>
<accession>A0A0B0DC28</accession>
<evidence type="ECO:0000256" key="1">
    <source>
        <dbReference type="ARBA" id="ARBA00004651"/>
    </source>
</evidence>
<keyword evidence="5" id="KW-0472">Membrane</keyword>
<dbReference type="eggNOG" id="COG4965">
    <property type="taxonomic scope" value="Bacteria"/>
</dbReference>
<dbReference type="RefSeq" id="WP_035965148.1">
    <property type="nucleotide sequence ID" value="NZ_JROM01000048.1"/>
</dbReference>
<dbReference type="STRING" id="223184.AS25_11210"/>
<dbReference type="Proteomes" id="UP000030664">
    <property type="component" value="Unassembled WGS sequence"/>
</dbReference>
<dbReference type="Pfam" id="PF00482">
    <property type="entry name" value="T2SSF"/>
    <property type="match status" value="1"/>
</dbReference>
<dbReference type="GO" id="GO:0005886">
    <property type="term" value="C:plasma membrane"/>
    <property type="evidence" value="ECO:0007669"/>
    <property type="project" value="UniProtKB-SubCell"/>
</dbReference>
<feature type="domain" description="Type II secretion system protein GspF" evidence="7">
    <location>
        <begin position="74"/>
        <end position="213"/>
    </location>
</feature>
<evidence type="ECO:0000256" key="5">
    <source>
        <dbReference type="ARBA" id="ARBA00023136"/>
    </source>
</evidence>
<dbReference type="InterPro" id="IPR018076">
    <property type="entry name" value="T2SS_GspF_dom"/>
</dbReference>
<evidence type="ECO:0000313" key="8">
    <source>
        <dbReference type="EMBL" id="KHE73717.1"/>
    </source>
</evidence>
<comment type="subcellular location">
    <subcellularLocation>
        <location evidence="1">Cell membrane</location>
        <topology evidence="1">Multi-pass membrane protein</topology>
    </subcellularLocation>
</comment>
<protein>
    <recommendedName>
        <fullName evidence="7">Type II secretion system protein GspF domain-containing protein</fullName>
    </recommendedName>
</protein>
<keyword evidence="3" id="KW-0812">Transmembrane</keyword>
<dbReference type="EMBL" id="JROM01000048">
    <property type="protein sequence ID" value="KHE73717.1"/>
    <property type="molecule type" value="Genomic_DNA"/>
</dbReference>
<evidence type="ECO:0000313" key="9">
    <source>
        <dbReference type="Proteomes" id="UP000030664"/>
    </source>
</evidence>
<evidence type="ECO:0000256" key="2">
    <source>
        <dbReference type="ARBA" id="ARBA00022475"/>
    </source>
</evidence>
<evidence type="ECO:0000256" key="4">
    <source>
        <dbReference type="ARBA" id="ARBA00022989"/>
    </source>
</evidence>
<evidence type="ECO:0000256" key="6">
    <source>
        <dbReference type="SAM" id="MobiDB-lite"/>
    </source>
</evidence>
<evidence type="ECO:0000259" key="7">
    <source>
        <dbReference type="Pfam" id="PF00482"/>
    </source>
</evidence>
<feature type="region of interest" description="Disordered" evidence="6">
    <location>
        <begin position="29"/>
        <end position="50"/>
    </location>
</feature>
<evidence type="ECO:0000256" key="3">
    <source>
        <dbReference type="ARBA" id="ARBA00022692"/>
    </source>
</evidence>
<dbReference type="AlphaFoldDB" id="A0A0B0DC28"/>
<comment type="caution">
    <text evidence="8">The sequence shown here is derived from an EMBL/GenBank/DDBJ whole genome shotgun (WGS) entry which is preliminary data.</text>
</comment>
<organism evidence="8 9">
    <name type="scientific">Kocuria marina</name>
    <dbReference type="NCBI Taxonomy" id="223184"/>
    <lineage>
        <taxon>Bacteria</taxon>
        <taxon>Bacillati</taxon>
        <taxon>Actinomycetota</taxon>
        <taxon>Actinomycetes</taxon>
        <taxon>Micrococcales</taxon>
        <taxon>Micrococcaceae</taxon>
        <taxon>Kocuria</taxon>
    </lineage>
</organism>
<keyword evidence="2" id="KW-1003">Cell membrane</keyword>
<proteinExistence type="predicted"/>
<dbReference type="PANTHER" id="PTHR35007">
    <property type="entry name" value="INTEGRAL MEMBRANE PROTEIN-RELATED"/>
    <property type="match status" value="1"/>
</dbReference>
<sequence length="263" mass="27388">MMAAVLVFVLTAAALLVWSGGGTRGGRLAVLTRRPGGNDDGDGDGAERSREPGAFARWRRRDRGAEAMQWVTVVRRLAALLQAGRAPARVFGELPAVSTGSGPTGRWIARMCGDVHAAAQVGIPVSVSLTRFASAPVPVGDRALAAIARSVCAQLAACWEISERSGASLGRTLSGVAESLESQLDAQAARDSALAGPRVTVRTLSWLPMLALGLGVLMGTDPISTLLTTWWGRVALAAGAALSIAGRLWTRTLMHRAEAETAS</sequence>
<gene>
    <name evidence="8" type="ORF">AS25_11210</name>
</gene>
<name>A0A0B0DC28_9MICC</name>
<keyword evidence="4" id="KW-1133">Transmembrane helix</keyword>
<reference evidence="8 9" key="1">
    <citation type="submission" date="2014-09" db="EMBL/GenBank/DDBJ databases">
        <title>High-quality draft genome sequence of Kocuria marina SO9-6, an actinobacterium isolated from a copper mine.</title>
        <authorList>
            <person name="Castro D.B."/>
            <person name="Pereira L.B."/>
            <person name="Silva M.V."/>
            <person name="Silva B.P."/>
            <person name="Zanardi B.R."/>
            <person name="Carlos C."/>
            <person name="Belgini D.R."/>
            <person name="Limache E.G."/>
            <person name="Lacerda G.V."/>
            <person name="Nery M.B."/>
            <person name="Gomes M.B."/>
            <person name="Souza S."/>
            <person name="Silva T.M."/>
            <person name="Rodrigues V.D."/>
            <person name="Paulino L.C."/>
            <person name="Vicentini R."/>
            <person name="Ferraz L.F."/>
            <person name="Ottoboni L.M."/>
        </authorList>
    </citation>
    <scope>NUCLEOTIDE SEQUENCE [LARGE SCALE GENOMIC DNA]</scope>
    <source>
        <strain evidence="8 9">SO9-6</strain>
    </source>
</reference>